<evidence type="ECO:0000313" key="1">
    <source>
        <dbReference type="EMBL" id="CAI6355119.1"/>
    </source>
</evidence>
<protein>
    <submittedName>
        <fullName evidence="1">Uncharacterized protein</fullName>
    </submittedName>
</protein>
<sequence>MLVPYSSTVNGECSYGMACGQAGVQPVRKTKEHGASKDDKNSCTIGTGTSKINTRNWTIDTEDEDEDSEYTELNAMCKARYTIMRDVLHQFVSKKERKLLVLEACDALAALQSLEATMIQLEPIKCSELEPVEVECHMEDVNCCQIAAVEYGPIATVDRSSTGAIDSCSNVYFDCQMSDCRLISTKCPCNIDDCPLTSPEYPFSDQWFNDKYANDLVDSYTLERKKIKGTRLFDRVYNQAVEMSNDIIGRCMVKPKQLVNAPPAVASVLVAPAVAASMVAASVVASPAMAAWIVAAPGLSSSVMQVAQAVAAPAMVDLMMVVPVVAAPTMAVEVAPLGNDLVAVPVDNELLATPTEDNLTMTSAGNDSVVKPNACASTIFLPQTDLEETNENSTLQRQLN</sequence>
<organism evidence="1 2">
    <name type="scientific">Macrosiphum euphorbiae</name>
    <name type="common">potato aphid</name>
    <dbReference type="NCBI Taxonomy" id="13131"/>
    <lineage>
        <taxon>Eukaryota</taxon>
        <taxon>Metazoa</taxon>
        <taxon>Ecdysozoa</taxon>
        <taxon>Arthropoda</taxon>
        <taxon>Hexapoda</taxon>
        <taxon>Insecta</taxon>
        <taxon>Pterygota</taxon>
        <taxon>Neoptera</taxon>
        <taxon>Paraneoptera</taxon>
        <taxon>Hemiptera</taxon>
        <taxon>Sternorrhyncha</taxon>
        <taxon>Aphidomorpha</taxon>
        <taxon>Aphidoidea</taxon>
        <taxon>Aphididae</taxon>
        <taxon>Macrosiphini</taxon>
        <taxon>Macrosiphum</taxon>
    </lineage>
</organism>
<dbReference type="Proteomes" id="UP001160148">
    <property type="component" value="Unassembled WGS sequence"/>
</dbReference>
<name>A0AAV0WH33_9HEMI</name>
<dbReference type="EMBL" id="CARXXK010000002">
    <property type="protein sequence ID" value="CAI6355119.1"/>
    <property type="molecule type" value="Genomic_DNA"/>
</dbReference>
<keyword evidence="2" id="KW-1185">Reference proteome</keyword>
<reference evidence="1 2" key="1">
    <citation type="submission" date="2023-01" db="EMBL/GenBank/DDBJ databases">
        <authorList>
            <person name="Whitehead M."/>
        </authorList>
    </citation>
    <scope>NUCLEOTIDE SEQUENCE [LARGE SCALE GENOMIC DNA]</scope>
</reference>
<dbReference type="AlphaFoldDB" id="A0AAV0WH33"/>
<gene>
    <name evidence="1" type="ORF">MEUPH1_LOCUS11011</name>
</gene>
<comment type="caution">
    <text evidence="1">The sequence shown here is derived from an EMBL/GenBank/DDBJ whole genome shotgun (WGS) entry which is preliminary data.</text>
</comment>
<evidence type="ECO:0000313" key="2">
    <source>
        <dbReference type="Proteomes" id="UP001160148"/>
    </source>
</evidence>
<proteinExistence type="predicted"/>
<accession>A0AAV0WH33</accession>